<comment type="subcellular location">
    <subcellularLocation>
        <location evidence="1">Nucleus</location>
    </subcellularLocation>
</comment>
<dbReference type="OrthoDB" id="10061064at2759"/>
<sequence length="283" mass="32121">MNNNTTTPQHQQLTPQTIQLPNYNNTNNNNTASMQAQNNNLSSSNQQPMQQQPLTVTNTSSSVIVTETAEEKTPKKRKTPSKPSSATKKPKVDLSKKLKSLEKDELIQLITTLPEKFPSKYDTLQQDILTICPDADVDGAIQDLEQLRRNVEKAFPRAKYGTNRDDYAFKRVKPTLTSFKKSVTEKTTEVKNGQNWSVMCRYLNKLMEVVDDLPVFDSTKNNSIRDALFKHCATNYTAMLKARDCNLTSEEIESIDSTLEEYDKKKDEVFSTAVEKLNARKSK</sequence>
<dbReference type="GO" id="GO:0031144">
    <property type="term" value="P:proteasome localization"/>
    <property type="evidence" value="ECO:0007669"/>
    <property type="project" value="InterPro"/>
</dbReference>
<evidence type="ECO:0000313" key="6">
    <source>
        <dbReference type="Proteomes" id="UP000006671"/>
    </source>
</evidence>
<name>D2VRG3_NAEGR</name>
<dbReference type="InterPro" id="IPR013868">
    <property type="entry name" value="Cut8/Sts1_fam"/>
</dbReference>
<dbReference type="InParanoid" id="D2VRG3"/>
<evidence type="ECO:0000256" key="1">
    <source>
        <dbReference type="ARBA" id="ARBA00004123"/>
    </source>
</evidence>
<gene>
    <name evidence="5" type="ORF">NAEGRDRAFT_71575</name>
</gene>
<dbReference type="AlphaFoldDB" id="D2VRG3"/>
<dbReference type="GeneID" id="8854939"/>
<evidence type="ECO:0000313" key="5">
    <source>
        <dbReference type="EMBL" id="EFC40668.1"/>
    </source>
</evidence>
<dbReference type="InterPro" id="IPR038422">
    <property type="entry name" value="Cut8/Sts1_sf"/>
</dbReference>
<protein>
    <submittedName>
        <fullName evidence="5">Predicted protein</fullName>
    </submittedName>
</protein>
<proteinExistence type="inferred from homology"/>
<dbReference type="PANTHER" id="PTHR28032">
    <property type="entry name" value="FI02826P"/>
    <property type="match status" value="1"/>
</dbReference>
<organism evidence="6">
    <name type="scientific">Naegleria gruberi</name>
    <name type="common">Amoeba</name>
    <dbReference type="NCBI Taxonomy" id="5762"/>
    <lineage>
        <taxon>Eukaryota</taxon>
        <taxon>Discoba</taxon>
        <taxon>Heterolobosea</taxon>
        <taxon>Tetramitia</taxon>
        <taxon>Eutetramitia</taxon>
        <taxon>Vahlkampfiidae</taxon>
        <taxon>Naegleria</taxon>
    </lineage>
</organism>
<dbReference type="GO" id="GO:0071630">
    <property type="term" value="P:nuclear protein quality control by the ubiquitin-proteasome system"/>
    <property type="evidence" value="ECO:0007669"/>
    <property type="project" value="InterPro"/>
</dbReference>
<dbReference type="eggNOG" id="ENOG502SGKS">
    <property type="taxonomic scope" value="Eukaryota"/>
</dbReference>
<feature type="compositionally biased region" description="Low complexity" evidence="4">
    <location>
        <begin position="1"/>
        <end position="67"/>
    </location>
</feature>
<dbReference type="EMBL" id="GG738891">
    <property type="protein sequence ID" value="EFC40668.1"/>
    <property type="molecule type" value="Genomic_DNA"/>
</dbReference>
<dbReference type="FunCoup" id="D2VRG3">
    <property type="interactions" value="14"/>
</dbReference>
<dbReference type="RefSeq" id="XP_002673412.1">
    <property type="nucleotide sequence ID" value="XM_002673366.1"/>
</dbReference>
<dbReference type="GO" id="GO:0031965">
    <property type="term" value="C:nuclear membrane"/>
    <property type="evidence" value="ECO:0007669"/>
    <property type="project" value="TreeGrafter"/>
</dbReference>
<dbReference type="GO" id="GO:0070628">
    <property type="term" value="F:proteasome binding"/>
    <property type="evidence" value="ECO:0007669"/>
    <property type="project" value="TreeGrafter"/>
</dbReference>
<feature type="region of interest" description="Disordered" evidence="4">
    <location>
        <begin position="1"/>
        <end position="93"/>
    </location>
</feature>
<dbReference type="Proteomes" id="UP000006671">
    <property type="component" value="Unassembled WGS sequence"/>
</dbReference>
<dbReference type="KEGG" id="ngr:NAEGRDRAFT_71575"/>
<evidence type="ECO:0000256" key="2">
    <source>
        <dbReference type="ARBA" id="ARBA00006199"/>
    </source>
</evidence>
<dbReference type="STRING" id="5762.D2VRG3"/>
<dbReference type="PANTHER" id="PTHR28032:SF1">
    <property type="entry name" value="FI02826P"/>
    <property type="match status" value="1"/>
</dbReference>
<dbReference type="Gene3D" id="1.20.58.1590">
    <property type="entry name" value="Tethering factor for nuclear proteasome Cut8/Sts1"/>
    <property type="match status" value="1"/>
</dbReference>
<evidence type="ECO:0000256" key="4">
    <source>
        <dbReference type="SAM" id="MobiDB-lite"/>
    </source>
</evidence>
<comment type="similarity">
    <text evidence="2">Belongs to the cut8/STS1 family.</text>
</comment>
<reference evidence="5 6" key="1">
    <citation type="journal article" date="2010" name="Cell">
        <title>The genome of Naegleria gruberi illuminates early eukaryotic versatility.</title>
        <authorList>
            <person name="Fritz-Laylin L.K."/>
            <person name="Prochnik S.E."/>
            <person name="Ginger M.L."/>
            <person name="Dacks J.B."/>
            <person name="Carpenter M.L."/>
            <person name="Field M.C."/>
            <person name="Kuo A."/>
            <person name="Paredez A."/>
            <person name="Chapman J."/>
            <person name="Pham J."/>
            <person name="Shu S."/>
            <person name="Neupane R."/>
            <person name="Cipriano M."/>
            <person name="Mancuso J."/>
            <person name="Tu H."/>
            <person name="Salamov A."/>
            <person name="Lindquist E."/>
            <person name="Shapiro H."/>
            <person name="Lucas S."/>
            <person name="Grigoriev I.V."/>
            <person name="Cande W.Z."/>
            <person name="Fulton C."/>
            <person name="Rokhsar D.S."/>
            <person name="Dawson S.C."/>
        </authorList>
    </citation>
    <scope>NUCLEOTIDE SEQUENCE [LARGE SCALE GENOMIC DNA]</scope>
    <source>
        <strain evidence="5 6">NEG-M</strain>
    </source>
</reference>
<keyword evidence="6" id="KW-1185">Reference proteome</keyword>
<dbReference type="VEuPathDB" id="AmoebaDB:NAEGRDRAFT_71575"/>
<dbReference type="Pfam" id="PF08559">
    <property type="entry name" value="Cut8"/>
    <property type="match status" value="1"/>
</dbReference>
<keyword evidence="3" id="KW-0539">Nucleus</keyword>
<evidence type="ECO:0000256" key="3">
    <source>
        <dbReference type="ARBA" id="ARBA00023242"/>
    </source>
</evidence>
<dbReference type="OMA" id="DILTICP"/>
<accession>D2VRG3</accession>